<reference evidence="1" key="1">
    <citation type="journal article" date="2020" name="mSystems">
        <title>Genome- and Community-Level Interaction Insights into Carbon Utilization and Element Cycling Functions of Hydrothermarchaeota in Hydrothermal Sediment.</title>
        <authorList>
            <person name="Zhou Z."/>
            <person name="Liu Y."/>
            <person name="Xu W."/>
            <person name="Pan J."/>
            <person name="Luo Z.H."/>
            <person name="Li M."/>
        </authorList>
    </citation>
    <scope>NUCLEOTIDE SEQUENCE [LARGE SCALE GENOMIC DNA]</scope>
    <source>
        <strain evidence="1">SpSt-573</strain>
    </source>
</reference>
<name>A0A7C4KGD5_9CHLR</name>
<accession>A0A7C4KGD5</accession>
<comment type="caution">
    <text evidence="1">The sequence shown here is derived from an EMBL/GenBank/DDBJ whole genome shotgun (WGS) entry which is preliminary data.</text>
</comment>
<protein>
    <submittedName>
        <fullName evidence="1">Uncharacterized protein</fullName>
    </submittedName>
</protein>
<proteinExistence type="predicted"/>
<dbReference type="EMBL" id="DSYK01000216">
    <property type="protein sequence ID" value="HGS21054.1"/>
    <property type="molecule type" value="Genomic_DNA"/>
</dbReference>
<sequence length="86" mass="9547">MPMKPEEVLRRIAARQEEASFRVPAGEGRLLAFLAERGTVLERRYANGEVDVRVRIGSADRARAERMLLDATRKVSPSEGEGAPPE</sequence>
<gene>
    <name evidence="1" type="ORF">ENT37_04210</name>
</gene>
<dbReference type="AlphaFoldDB" id="A0A7C4KGD5"/>
<evidence type="ECO:0000313" key="1">
    <source>
        <dbReference type="EMBL" id="HGS21054.1"/>
    </source>
</evidence>
<organism evidence="1">
    <name type="scientific">Anaerolinea thermolimosa</name>
    <dbReference type="NCBI Taxonomy" id="229919"/>
    <lineage>
        <taxon>Bacteria</taxon>
        <taxon>Bacillati</taxon>
        <taxon>Chloroflexota</taxon>
        <taxon>Anaerolineae</taxon>
        <taxon>Anaerolineales</taxon>
        <taxon>Anaerolineaceae</taxon>
        <taxon>Anaerolinea</taxon>
    </lineage>
</organism>